<gene>
    <name evidence="1" type="ORF">PS467_29815</name>
</gene>
<evidence type="ECO:0000313" key="1">
    <source>
        <dbReference type="EMBL" id="WNE99230.1"/>
    </source>
</evidence>
<evidence type="ECO:0008006" key="3">
    <source>
        <dbReference type="Google" id="ProtNLM"/>
    </source>
</evidence>
<protein>
    <recommendedName>
        <fullName evidence="3">AG1 protein</fullName>
    </recommendedName>
</protein>
<organism evidence="1 2">
    <name type="scientific">Streptomyces luomodiensis</name>
    <dbReference type="NCBI Taxonomy" id="3026192"/>
    <lineage>
        <taxon>Bacteria</taxon>
        <taxon>Bacillati</taxon>
        <taxon>Actinomycetota</taxon>
        <taxon>Actinomycetes</taxon>
        <taxon>Kitasatosporales</taxon>
        <taxon>Streptomycetaceae</taxon>
        <taxon>Streptomyces</taxon>
    </lineage>
</organism>
<keyword evidence="2" id="KW-1185">Reference proteome</keyword>
<accession>A0ABY9V2V4</accession>
<sequence length="152" mass="16345">MTFGEEWDALRSQAAARQKVRMQLDHVGGGGTSSAAGKADLSVHADDLGAIGHEAYKLYNRVKADGDQARVSSSDAATQLTRDNFTTGSALTKVVDTWGTQLKTLMQACAHISNHLDYSAASSRENDEEIATNMRNADGKSMSVSLIDKYFS</sequence>
<dbReference type="EMBL" id="CP117522">
    <property type="protein sequence ID" value="WNE99230.1"/>
    <property type="molecule type" value="Genomic_DNA"/>
</dbReference>
<name>A0ABY9V2V4_9ACTN</name>
<dbReference type="RefSeq" id="WP_311037806.1">
    <property type="nucleotide sequence ID" value="NZ_CP117522.1"/>
</dbReference>
<evidence type="ECO:0000313" key="2">
    <source>
        <dbReference type="Proteomes" id="UP001305606"/>
    </source>
</evidence>
<proteinExistence type="predicted"/>
<dbReference type="Proteomes" id="UP001305606">
    <property type="component" value="Chromosome"/>
</dbReference>
<reference evidence="1 2" key="1">
    <citation type="submission" date="2023-02" db="EMBL/GenBank/DDBJ databases">
        <title>Streptomyces sp. SCA4-21 with antifungal activity against Fusarium oxysporum f. sp. cubense, Streptomyces sp. SCA2-17 with antifungal activity against Fusarium oxysporum f. sp. cubense.</title>
        <authorList>
            <person name="Qi D."/>
        </authorList>
    </citation>
    <scope>NUCLEOTIDE SEQUENCE [LARGE SCALE GENOMIC DNA]</scope>
    <source>
        <strain evidence="1 2">SCA4-21</strain>
    </source>
</reference>